<evidence type="ECO:0000256" key="1">
    <source>
        <dbReference type="SAM" id="MobiDB-lite"/>
    </source>
</evidence>
<evidence type="ECO:0000313" key="4">
    <source>
        <dbReference type="Proteomes" id="UP001310387"/>
    </source>
</evidence>
<feature type="chain" id="PRO_5045491344" description="Secreted protein" evidence="2">
    <location>
        <begin position="26"/>
        <end position="131"/>
    </location>
</feature>
<keyword evidence="4" id="KW-1185">Reference proteome</keyword>
<protein>
    <recommendedName>
        <fullName evidence="5">Secreted protein</fullName>
    </recommendedName>
</protein>
<feature type="compositionally biased region" description="Low complexity" evidence="1">
    <location>
        <begin position="99"/>
        <end position="111"/>
    </location>
</feature>
<dbReference type="PROSITE" id="PS51257">
    <property type="entry name" value="PROKAR_LIPOPROTEIN"/>
    <property type="match status" value="1"/>
</dbReference>
<accession>A0ABU7ZBL9</accession>
<dbReference type="Proteomes" id="UP001310387">
    <property type="component" value="Unassembled WGS sequence"/>
</dbReference>
<proteinExistence type="predicted"/>
<organism evidence="3 4">
    <name type="scientific">Isoptericola haloaureus</name>
    <dbReference type="NCBI Taxonomy" id="1542902"/>
    <lineage>
        <taxon>Bacteria</taxon>
        <taxon>Bacillati</taxon>
        <taxon>Actinomycetota</taxon>
        <taxon>Actinomycetes</taxon>
        <taxon>Micrococcales</taxon>
        <taxon>Promicromonosporaceae</taxon>
        <taxon>Isoptericola</taxon>
    </lineage>
</organism>
<reference evidence="3" key="2">
    <citation type="submission" date="2024-02" db="EMBL/GenBank/DDBJ databases">
        <authorList>
            <person name="Prathaban M."/>
            <person name="Mythili R."/>
            <person name="Sharmila Devi N."/>
            <person name="Sobanaa M."/>
            <person name="Prathiviraj R."/>
            <person name="Selvin J."/>
        </authorList>
    </citation>
    <scope>NUCLEOTIDE SEQUENCE</scope>
    <source>
        <strain evidence="3">MP1014</strain>
    </source>
</reference>
<feature type="region of interest" description="Disordered" evidence="1">
    <location>
        <begin position="87"/>
        <end position="131"/>
    </location>
</feature>
<evidence type="ECO:0008006" key="5">
    <source>
        <dbReference type="Google" id="ProtNLM"/>
    </source>
</evidence>
<feature type="signal peptide" evidence="2">
    <location>
        <begin position="1"/>
        <end position="25"/>
    </location>
</feature>
<reference evidence="3" key="1">
    <citation type="journal article" date="2024" name="Antonie Van Leeuwenhoek">
        <title>Isoptericola haloaureus sp. nov., a dimorphic actinobacterium isolated from mangrove sediments of southeast India, implicating biosaline agricultural significance through nitrogen fixation and salt tolerance genes.</title>
        <authorList>
            <person name="Prathaban M."/>
            <person name="Prathiviraj R."/>
            <person name="Ravichandran M."/>
            <person name="Natarajan S.D."/>
            <person name="Sobanaa M."/>
            <person name="Hari Krishna Kumar S."/>
            <person name="Chandrasekar V."/>
            <person name="Selvin J."/>
        </authorList>
    </citation>
    <scope>NUCLEOTIDE SEQUENCE</scope>
    <source>
        <strain evidence="3">MP1014</strain>
    </source>
</reference>
<evidence type="ECO:0000256" key="2">
    <source>
        <dbReference type="SAM" id="SignalP"/>
    </source>
</evidence>
<feature type="region of interest" description="Disordered" evidence="1">
    <location>
        <begin position="50"/>
        <end position="71"/>
    </location>
</feature>
<gene>
    <name evidence="3" type="ORF">V5O49_16475</name>
</gene>
<evidence type="ECO:0000313" key="3">
    <source>
        <dbReference type="EMBL" id="MEG3616723.1"/>
    </source>
</evidence>
<dbReference type="RefSeq" id="WP_332903171.1">
    <property type="nucleotide sequence ID" value="NZ_JBAGLP010000120.1"/>
</dbReference>
<name>A0ABU7ZBL9_9MICO</name>
<dbReference type="EMBL" id="JBAGLP010000120">
    <property type="protein sequence ID" value="MEG3616723.1"/>
    <property type="molecule type" value="Genomic_DNA"/>
</dbReference>
<comment type="caution">
    <text evidence="3">The sequence shown here is derived from an EMBL/GenBank/DDBJ whole genome shotgun (WGS) entry which is preliminary data.</text>
</comment>
<sequence>MKRRFLVVLAGVLAACACLAPGALGQSEADRPRGLDDRVSTAWLVLAGSEDRAEDESAAAPAEQHAARRTAQSRWAETVTACLRAQGWPGAQAGPQDPLEAGAETAAQHAALQEDRAACERVAGPRPGTRP</sequence>
<keyword evidence="2" id="KW-0732">Signal</keyword>